<dbReference type="Proteomes" id="UP000316079">
    <property type="component" value="Unassembled WGS sequence"/>
</dbReference>
<dbReference type="EMBL" id="SRMA01027344">
    <property type="protein sequence ID" value="TRY54488.1"/>
    <property type="molecule type" value="Genomic_DNA"/>
</dbReference>
<evidence type="ECO:0000313" key="1">
    <source>
        <dbReference type="EMBL" id="TRY54488.1"/>
    </source>
</evidence>
<evidence type="ECO:0000313" key="2">
    <source>
        <dbReference type="Proteomes" id="UP000316079"/>
    </source>
</evidence>
<reference evidence="1 2" key="1">
    <citation type="journal article" date="2019" name="Sci. Data">
        <title>Hybrid genome assembly and annotation of Danionella translucida.</title>
        <authorList>
            <person name="Kadobianskyi M."/>
            <person name="Schulze L."/>
            <person name="Schuelke M."/>
            <person name="Judkewitz B."/>
        </authorList>
    </citation>
    <scope>NUCLEOTIDE SEQUENCE [LARGE SCALE GENOMIC DNA]</scope>
    <source>
        <strain evidence="1 2">Bolton</strain>
    </source>
</reference>
<gene>
    <name evidence="1" type="ORF">DNTS_009204</name>
</gene>
<organism evidence="1 2">
    <name type="scientific">Danionella cerebrum</name>
    <dbReference type="NCBI Taxonomy" id="2873325"/>
    <lineage>
        <taxon>Eukaryota</taxon>
        <taxon>Metazoa</taxon>
        <taxon>Chordata</taxon>
        <taxon>Craniata</taxon>
        <taxon>Vertebrata</taxon>
        <taxon>Euteleostomi</taxon>
        <taxon>Actinopterygii</taxon>
        <taxon>Neopterygii</taxon>
        <taxon>Teleostei</taxon>
        <taxon>Ostariophysi</taxon>
        <taxon>Cypriniformes</taxon>
        <taxon>Danionidae</taxon>
        <taxon>Danioninae</taxon>
        <taxon>Danionella</taxon>
    </lineage>
</organism>
<dbReference type="OrthoDB" id="10395385at2759"/>
<accession>A0A553MMS4</accession>
<name>A0A553MMS4_9TELE</name>
<protein>
    <submittedName>
        <fullName evidence="1">Uncharacterized protein</fullName>
    </submittedName>
</protein>
<sequence length="53" mass="6208">MCGVNWFPKGTLLRSWLTKSRPRLLLLIAGLKRPQVTLMRRKRMKRTKVAKAT</sequence>
<proteinExistence type="predicted"/>
<dbReference type="AlphaFoldDB" id="A0A553MMS4"/>
<keyword evidence="2" id="KW-1185">Reference proteome</keyword>
<comment type="caution">
    <text evidence="1">The sequence shown here is derived from an EMBL/GenBank/DDBJ whole genome shotgun (WGS) entry which is preliminary data.</text>
</comment>